<dbReference type="InterPro" id="IPR047774">
    <property type="entry name" value="SrfA-like"/>
</dbReference>
<evidence type="ECO:0000313" key="3">
    <source>
        <dbReference type="EMBL" id="QQB35199.1"/>
    </source>
</evidence>
<gene>
    <name evidence="3" type="ORF">I6I07_00745</name>
</gene>
<dbReference type="NCBIfam" id="NF040486">
    <property type="entry name" value="SrfA_fam"/>
    <property type="match status" value="1"/>
</dbReference>
<evidence type="ECO:0000256" key="2">
    <source>
        <dbReference type="SAM" id="Phobius"/>
    </source>
</evidence>
<evidence type="ECO:0008006" key="5">
    <source>
        <dbReference type="Google" id="ProtNLM"/>
    </source>
</evidence>
<dbReference type="AlphaFoldDB" id="A0A7T4B415"/>
<dbReference type="EMBL" id="CP065997">
    <property type="protein sequence ID" value="QQB35199.1"/>
    <property type="molecule type" value="Genomic_DNA"/>
</dbReference>
<evidence type="ECO:0000256" key="1">
    <source>
        <dbReference type="SAM" id="MobiDB-lite"/>
    </source>
</evidence>
<proteinExistence type="predicted"/>
<keyword evidence="2" id="KW-1133">Transmembrane helix</keyword>
<evidence type="ECO:0000313" key="4">
    <source>
        <dbReference type="Proteomes" id="UP000595231"/>
    </source>
</evidence>
<protein>
    <recommendedName>
        <fullName evidence="5">Virulence effector protein</fullName>
    </recommendedName>
</protein>
<reference evidence="3 4" key="1">
    <citation type="submission" date="2020-12" db="EMBL/GenBank/DDBJ databases">
        <title>FDA dAtabase for Regulatory Grade micrObial Sequences (FDA-ARGOS): Supporting development and validation of Infectious Disease Dx tests.</title>
        <authorList>
            <person name="Sproer C."/>
            <person name="Gronow S."/>
            <person name="Severitt S."/>
            <person name="Schroder I."/>
            <person name="Tallon L."/>
            <person name="Sadzewicz L."/>
            <person name="Zhao X."/>
            <person name="Boylan J."/>
            <person name="Ott S."/>
            <person name="Bowen H."/>
            <person name="Vavikolanu K."/>
            <person name="Mehta A."/>
            <person name="Aluvathingal J."/>
            <person name="Nadendla S."/>
            <person name="Lowell S."/>
            <person name="Myers T."/>
            <person name="Yan Y."/>
            <person name="Sichtig H."/>
        </authorList>
    </citation>
    <scope>NUCLEOTIDE SEQUENCE [LARGE SCALE GENOMIC DNA]</scope>
    <source>
        <strain evidence="3 4">FDAARGOS_1050</strain>
    </source>
</reference>
<accession>A0A7T4B415</accession>
<dbReference type="Proteomes" id="UP000595231">
    <property type="component" value="Chromosome"/>
</dbReference>
<organism evidence="3 4">
    <name type="scientific">Achromobacter deleyi</name>
    <dbReference type="NCBI Taxonomy" id="1353891"/>
    <lineage>
        <taxon>Bacteria</taxon>
        <taxon>Pseudomonadati</taxon>
        <taxon>Pseudomonadota</taxon>
        <taxon>Betaproteobacteria</taxon>
        <taxon>Burkholderiales</taxon>
        <taxon>Alcaligenaceae</taxon>
        <taxon>Achromobacter</taxon>
    </lineage>
</organism>
<feature type="transmembrane region" description="Helical" evidence="2">
    <location>
        <begin position="199"/>
        <end position="219"/>
    </location>
</feature>
<dbReference type="RefSeq" id="WP_198485368.1">
    <property type="nucleotide sequence ID" value="NZ_CP065997.1"/>
</dbReference>
<feature type="region of interest" description="Disordered" evidence="1">
    <location>
        <begin position="244"/>
        <end position="336"/>
    </location>
</feature>
<name>A0A7T4B415_9BURK</name>
<keyword evidence="2" id="KW-0472">Membrane</keyword>
<feature type="compositionally biased region" description="Low complexity" evidence="1">
    <location>
        <begin position="274"/>
        <end position="298"/>
    </location>
</feature>
<keyword evidence="2" id="KW-0812">Transmembrane</keyword>
<sequence>MLGVKLRSEKVDQFDVLGERGQALHLVASQILTVLKSKRPDLLANFAVPQSSENGSRIDWYAPGPGSVIPWSAATASEQAAALTRLESVRAGVAQLRDAVLAKGGGNDAALLGRLLKWVMHHPDPSYVFLVAGQPVITFWGFVHSGADRSADPLHTLHPESSVSSPRVPVVDAATAPGLHTMPAATRPAVAVTPWWKRWWMWLALLLALLALLFGLRACMPTLMPGLSLPGLPRADLPRDAALPDARLSTPGLPNVGTSGVGASNGAAPVGGKAPESASPPASPAAANAPAPQPTAVPDAHAPGAGDATAKPQPGPPATEGGAEQGKPAAPAQPEAKDALQIPANAADGNADFLNGNWRAGAGIQDRDTGEPLRLQYQFKNGEGQVTLNRHNGVQCVAPVSAAMNKGSLSISNSGEAKCSDGGTFNMPLVQCKPAANNIAACDGNYGNESFPMAMSRAQP</sequence>